<reference evidence="3" key="2">
    <citation type="submission" date="2025-08" db="UniProtKB">
        <authorList>
            <consortium name="Ensembl"/>
        </authorList>
    </citation>
    <scope>IDENTIFICATION</scope>
</reference>
<dbReference type="Proteomes" id="UP000291020">
    <property type="component" value="Unassembled WGS sequence"/>
</dbReference>
<dbReference type="InterPro" id="IPR041899">
    <property type="entry name" value="MAGE_WH2"/>
</dbReference>
<dbReference type="InterPro" id="IPR037445">
    <property type="entry name" value="MAGE"/>
</dbReference>
<dbReference type="Pfam" id="PF01454">
    <property type="entry name" value="MAGE"/>
    <property type="match status" value="1"/>
</dbReference>
<evidence type="ECO:0000256" key="1">
    <source>
        <dbReference type="SAM" id="SignalP"/>
    </source>
</evidence>
<feature type="signal peptide" evidence="1">
    <location>
        <begin position="1"/>
        <end position="18"/>
    </location>
</feature>
<dbReference type="PANTHER" id="PTHR11736">
    <property type="entry name" value="MELANOMA-ASSOCIATED ANTIGEN MAGE ANTIGEN"/>
    <property type="match status" value="1"/>
</dbReference>
<dbReference type="Gene3D" id="1.10.10.1210">
    <property type="entry name" value="MAGE homology domain, winged helix WH2 motif"/>
    <property type="match status" value="1"/>
</dbReference>
<dbReference type="GO" id="GO:0005634">
    <property type="term" value="C:nucleus"/>
    <property type="evidence" value="ECO:0007669"/>
    <property type="project" value="TreeGrafter"/>
</dbReference>
<evidence type="ECO:0000313" key="4">
    <source>
        <dbReference type="Proteomes" id="UP000291020"/>
    </source>
</evidence>
<organism evidence="3 4">
    <name type="scientific">Gopherus agassizii</name>
    <name type="common">Agassiz's desert tortoise</name>
    <dbReference type="NCBI Taxonomy" id="38772"/>
    <lineage>
        <taxon>Eukaryota</taxon>
        <taxon>Metazoa</taxon>
        <taxon>Chordata</taxon>
        <taxon>Craniata</taxon>
        <taxon>Vertebrata</taxon>
        <taxon>Euteleostomi</taxon>
        <taxon>Archelosauria</taxon>
        <taxon>Testudinata</taxon>
        <taxon>Testudines</taxon>
        <taxon>Cryptodira</taxon>
        <taxon>Durocryptodira</taxon>
        <taxon>Testudinoidea</taxon>
        <taxon>Testudinidae</taxon>
        <taxon>Gopherus</taxon>
    </lineage>
</organism>
<dbReference type="InterPro" id="IPR002190">
    <property type="entry name" value="MHD_dom"/>
</dbReference>
<dbReference type="PROSITE" id="PS50838">
    <property type="entry name" value="MAGE"/>
    <property type="match status" value="1"/>
</dbReference>
<keyword evidence="4" id="KW-1185">Reference proteome</keyword>
<protein>
    <recommendedName>
        <fullName evidence="2">MAGE domain-containing protein</fullName>
    </recommendedName>
</protein>
<evidence type="ECO:0000313" key="3">
    <source>
        <dbReference type="Ensembl" id="ENSGAGP00000020508.1"/>
    </source>
</evidence>
<dbReference type="FunFam" id="1.10.10.1210:FF:000001">
    <property type="entry name" value="melanoma-associated antigen D1"/>
    <property type="match status" value="1"/>
</dbReference>
<dbReference type="Ensembl" id="ENSGAGT00000023361.1">
    <property type="protein sequence ID" value="ENSGAGP00000020508.1"/>
    <property type="gene ID" value="ENSGAGG00000015082.1"/>
</dbReference>
<sequence>MATCLLLCYSWKTAFVIAITSVRRVLELRALTSDPQYTMFQKDKLQLRPHPAFLPKVVSAFHVNQDIFLLVFYPKPHTSRQEQQLHFLDVQLIEQNCFISLLRGKDSKHHIYILVSNLPRLEVENLKQDDCTANLGLLTVILSFLFVKGNAAKESAVWELLRRLQVDPGVKHEVFGAVKKLVTEEFVRQKYLEYNRIPHTDPPEFEFQWGAWAAKETSKMQILAWSTKYTEAAAEEAAVGGRTPPPPN</sequence>
<accession>A0A452HZ97</accession>
<dbReference type="AlphaFoldDB" id="A0A452HZ97"/>
<evidence type="ECO:0000259" key="2">
    <source>
        <dbReference type="PROSITE" id="PS50838"/>
    </source>
</evidence>
<keyword evidence="1" id="KW-0732">Signal</keyword>
<name>A0A452HZ97_9SAUR</name>
<dbReference type="SMART" id="SM01373">
    <property type="entry name" value="MAGE"/>
    <property type="match status" value="1"/>
</dbReference>
<reference evidence="3" key="3">
    <citation type="submission" date="2025-09" db="UniProtKB">
        <authorList>
            <consortium name="Ensembl"/>
        </authorList>
    </citation>
    <scope>IDENTIFICATION</scope>
</reference>
<reference evidence="4" key="1">
    <citation type="journal article" date="2017" name="PLoS ONE">
        <title>The Agassiz's desert tortoise genome provides a resource for the conservation of a threatened species.</title>
        <authorList>
            <person name="Tollis M."/>
            <person name="DeNardo D.F."/>
            <person name="Cornelius J.A."/>
            <person name="Dolby G.A."/>
            <person name="Edwards T."/>
            <person name="Henen B.T."/>
            <person name="Karl A.E."/>
            <person name="Murphy R.W."/>
            <person name="Kusumi K."/>
        </authorList>
    </citation>
    <scope>NUCLEOTIDE SEQUENCE [LARGE SCALE GENOMIC DNA]</scope>
</reference>
<feature type="chain" id="PRO_5019188109" description="MAGE domain-containing protein" evidence="1">
    <location>
        <begin position="19"/>
        <end position="248"/>
    </location>
</feature>
<feature type="domain" description="MAGE" evidence="2">
    <location>
        <begin position="102"/>
        <end position="228"/>
    </location>
</feature>
<proteinExistence type="predicted"/>
<dbReference type="PANTHER" id="PTHR11736:SF14">
    <property type="entry name" value="NSE3 HOMOLOG, SMC5-SMC6 COMPLEX COMPONENT"/>
    <property type="match status" value="1"/>
</dbReference>